<feature type="chain" id="PRO_5020913128" evidence="7">
    <location>
        <begin position="22"/>
        <end position="126"/>
    </location>
</feature>
<keyword evidence="2 6" id="KW-0349">Heme</keyword>
<dbReference type="OrthoDB" id="9814063at2"/>
<dbReference type="Proteomes" id="UP000295668">
    <property type="component" value="Unassembled WGS sequence"/>
</dbReference>
<keyword evidence="4" id="KW-0249">Electron transport</keyword>
<evidence type="ECO:0000256" key="4">
    <source>
        <dbReference type="ARBA" id="ARBA00022982"/>
    </source>
</evidence>
<keyword evidence="1" id="KW-0813">Transport</keyword>
<feature type="domain" description="Cytochrome c" evidence="8">
    <location>
        <begin position="39"/>
        <end position="124"/>
    </location>
</feature>
<evidence type="ECO:0000313" key="10">
    <source>
        <dbReference type="Proteomes" id="UP000295668"/>
    </source>
</evidence>
<dbReference type="GO" id="GO:0020037">
    <property type="term" value="F:heme binding"/>
    <property type="evidence" value="ECO:0007669"/>
    <property type="project" value="InterPro"/>
</dbReference>
<keyword evidence="7" id="KW-0732">Signal</keyword>
<dbReference type="PRINTS" id="PR00606">
    <property type="entry name" value="CYTCHROMECID"/>
</dbReference>
<dbReference type="PROSITE" id="PS51007">
    <property type="entry name" value="CYTC"/>
    <property type="match status" value="1"/>
</dbReference>
<feature type="binding site" description="covalent" evidence="6">
    <location>
        <position position="53"/>
    </location>
    <ligand>
        <name>heme c</name>
        <dbReference type="ChEBI" id="CHEBI:61717"/>
    </ligand>
</feature>
<dbReference type="SUPFAM" id="SSF46626">
    <property type="entry name" value="Cytochrome c"/>
    <property type="match status" value="1"/>
</dbReference>
<feature type="binding site" description="covalent" evidence="6">
    <location>
        <position position="102"/>
    </location>
    <ligand>
        <name>heme c</name>
        <dbReference type="ChEBI" id="CHEBI:61717"/>
    </ligand>
</feature>
<evidence type="ECO:0000256" key="3">
    <source>
        <dbReference type="ARBA" id="ARBA00022723"/>
    </source>
</evidence>
<dbReference type="EMBL" id="SJCY01000013">
    <property type="protein sequence ID" value="TDG35071.1"/>
    <property type="molecule type" value="Genomic_DNA"/>
</dbReference>
<dbReference type="GO" id="GO:0005506">
    <property type="term" value="F:iron ion binding"/>
    <property type="evidence" value="ECO:0007669"/>
    <property type="project" value="InterPro"/>
</dbReference>
<keyword evidence="3 6" id="KW-0479">Metal-binding</keyword>
<protein>
    <submittedName>
        <fullName evidence="9">Cytochrome C552</fullName>
    </submittedName>
</protein>
<dbReference type="Pfam" id="PF00034">
    <property type="entry name" value="Cytochrom_C"/>
    <property type="match status" value="1"/>
</dbReference>
<feature type="signal peptide" evidence="7">
    <location>
        <begin position="1"/>
        <end position="21"/>
    </location>
</feature>
<dbReference type="Gene3D" id="1.10.760.10">
    <property type="entry name" value="Cytochrome c-like domain"/>
    <property type="match status" value="1"/>
</dbReference>
<evidence type="ECO:0000313" key="9">
    <source>
        <dbReference type="EMBL" id="TDG35071.1"/>
    </source>
</evidence>
<accession>A0A4R5MHU7</accession>
<comment type="caution">
    <text evidence="9">The sequence shown here is derived from an EMBL/GenBank/DDBJ whole genome shotgun (WGS) entry which is preliminary data.</text>
</comment>
<reference evidence="9 10" key="1">
    <citation type="submission" date="2019-02" db="EMBL/GenBank/DDBJ databases">
        <title>Pedobacter sp. nov., a novel speices isolated from soil of pinguins habitat in Antarcitica.</title>
        <authorList>
            <person name="He R.-H."/>
        </authorList>
    </citation>
    <scope>NUCLEOTIDE SEQUENCE [LARGE SCALE GENOMIC DNA]</scope>
    <source>
        <strain evidence="9 10">E01020</strain>
    </source>
</reference>
<evidence type="ECO:0000259" key="8">
    <source>
        <dbReference type="PROSITE" id="PS51007"/>
    </source>
</evidence>
<dbReference type="RefSeq" id="WP_133263569.1">
    <property type="nucleotide sequence ID" value="NZ_SJCY01000013.1"/>
</dbReference>
<organism evidence="9 10">
    <name type="scientific">Pedobacter changchengzhani</name>
    <dbReference type="NCBI Taxonomy" id="2529274"/>
    <lineage>
        <taxon>Bacteria</taxon>
        <taxon>Pseudomonadati</taxon>
        <taxon>Bacteroidota</taxon>
        <taxon>Sphingobacteriia</taxon>
        <taxon>Sphingobacteriales</taxon>
        <taxon>Sphingobacteriaceae</taxon>
        <taxon>Pedobacter</taxon>
    </lineage>
</organism>
<evidence type="ECO:0000256" key="2">
    <source>
        <dbReference type="ARBA" id="ARBA00022617"/>
    </source>
</evidence>
<comment type="PTM">
    <text evidence="6">Binds 1 heme c group covalently per subunit.</text>
</comment>
<dbReference type="InterPro" id="IPR036909">
    <property type="entry name" value="Cyt_c-like_dom_sf"/>
</dbReference>
<dbReference type="GO" id="GO:0009055">
    <property type="term" value="F:electron transfer activity"/>
    <property type="evidence" value="ECO:0007669"/>
    <property type="project" value="InterPro"/>
</dbReference>
<gene>
    <name evidence="9" type="ORF">EZJ43_15200</name>
</gene>
<proteinExistence type="predicted"/>
<evidence type="ECO:0000256" key="1">
    <source>
        <dbReference type="ARBA" id="ARBA00022448"/>
    </source>
</evidence>
<dbReference type="AlphaFoldDB" id="A0A4R5MHU7"/>
<keyword evidence="10" id="KW-1185">Reference proteome</keyword>
<keyword evidence="5 6" id="KW-0408">Iron</keyword>
<dbReference type="InterPro" id="IPR002324">
    <property type="entry name" value="Cyt_c_ID"/>
</dbReference>
<sequence>MKKAIFLLTAIVLLMASFKNADSEIKNKVVAKNFVHDILQTTSGEKLIDKSDCSSCHTKLETMIGPAYLEIAQKYKPTEKNINNLTTKIIKGGNGVWGTVPMAPHTTIKKEDAKKMVKYILAVKND</sequence>
<dbReference type="InterPro" id="IPR009056">
    <property type="entry name" value="Cyt_c-like_dom"/>
</dbReference>
<feature type="binding site" description="covalent" evidence="6">
    <location>
        <position position="57"/>
    </location>
    <ligand>
        <name>heme c</name>
        <dbReference type="ChEBI" id="CHEBI:61717"/>
    </ligand>
</feature>
<evidence type="ECO:0000256" key="5">
    <source>
        <dbReference type="ARBA" id="ARBA00023004"/>
    </source>
</evidence>
<name>A0A4R5MHU7_9SPHI</name>
<evidence type="ECO:0000256" key="6">
    <source>
        <dbReference type="PIRSR" id="PIRSR602324-1"/>
    </source>
</evidence>
<evidence type="ECO:0000256" key="7">
    <source>
        <dbReference type="SAM" id="SignalP"/>
    </source>
</evidence>